<dbReference type="RefSeq" id="WP_285389222.1">
    <property type="nucleotide sequence ID" value="NZ_JASSVS010000002.1"/>
</dbReference>
<proteinExistence type="predicted"/>
<reference evidence="1 2" key="1">
    <citation type="submission" date="2023-06" db="EMBL/GenBank/DDBJ databases">
        <title>Marinobacter azerbaijanicus a moderately halophilic, isolated from Urmia Lake in Azerbaijan region of Iran.</title>
        <authorList>
            <person name="Sanchez-Porro C."/>
            <person name="Aghdam E.M."/>
            <person name="Saheb S.M."/>
            <person name="Tarhriz V."/>
            <person name="Kazemi E."/>
            <person name="Ammozegar M.A."/>
            <person name="Ventosa A."/>
            <person name="Hejazi M.S."/>
        </authorList>
    </citation>
    <scope>NUCLEOTIDE SEQUENCE [LARGE SCALE GENOMIC DNA]</scope>
    <source>
        <strain evidence="1 2">TBZ242</strain>
    </source>
</reference>
<accession>A0ABT7I8K9</accession>
<comment type="caution">
    <text evidence="1">The sequence shown here is derived from an EMBL/GenBank/DDBJ whole genome shotgun (WGS) entry which is preliminary data.</text>
</comment>
<protein>
    <submittedName>
        <fullName evidence="1">YdbL family protein</fullName>
    </submittedName>
</protein>
<evidence type="ECO:0000313" key="2">
    <source>
        <dbReference type="Proteomes" id="UP001227964"/>
    </source>
</evidence>
<dbReference type="Proteomes" id="UP001227964">
    <property type="component" value="Unassembled WGS sequence"/>
</dbReference>
<name>A0ABT7I8K9_9GAMM</name>
<sequence>MKRFVQLGVFILVLGLALPAFSMGLEEAKSQLDTAKQQGLVGETPTGYLEVVEASGNARSIVEAINKARRNEYVRIAEKHDIPVTQVETVAGQKALEKTPPGQYILVDGEWVRK</sequence>
<evidence type="ECO:0000313" key="1">
    <source>
        <dbReference type="EMBL" id="MDL0430430.1"/>
    </source>
</evidence>
<dbReference type="EMBL" id="JASSVS010000002">
    <property type="protein sequence ID" value="MDL0430430.1"/>
    <property type="molecule type" value="Genomic_DNA"/>
</dbReference>
<dbReference type="Pfam" id="PF07027">
    <property type="entry name" value="DUF1318"/>
    <property type="match status" value="1"/>
</dbReference>
<keyword evidence="2" id="KW-1185">Reference proteome</keyword>
<organism evidence="1 2">
    <name type="scientific">Marinobacter azerbaijanicus</name>
    <dbReference type="NCBI Taxonomy" id="3050455"/>
    <lineage>
        <taxon>Bacteria</taxon>
        <taxon>Pseudomonadati</taxon>
        <taxon>Pseudomonadota</taxon>
        <taxon>Gammaproteobacteria</taxon>
        <taxon>Pseudomonadales</taxon>
        <taxon>Marinobacteraceae</taxon>
        <taxon>Marinobacter</taxon>
    </lineage>
</organism>
<dbReference type="InterPro" id="IPR008309">
    <property type="entry name" value="YdbL"/>
</dbReference>
<gene>
    <name evidence="1" type="ORF">QPM17_04800</name>
</gene>